<feature type="transmembrane region" description="Helical" evidence="1">
    <location>
        <begin position="160"/>
        <end position="177"/>
    </location>
</feature>
<evidence type="ECO:0000313" key="2">
    <source>
        <dbReference type="EMBL" id="QHT82378.1"/>
    </source>
</evidence>
<keyword evidence="1" id="KW-1133">Transmembrane helix</keyword>
<sequence length="186" mass="20785">MNGATDIDALPLFHQSTEVDNGQTAQSNNTQQMTQQQMNQFVSGIQKASASGSIALPSRDIPQSQSHITHDQQIKPNYIEPVDVRQNTPDYISNDVSTEEVIKHQGNKEDTINKLNDLYENLHTPVLLAILFFLFQLPVVRNKIFTFAPSLFNPDGNPNITGYIINSVLFALLYYAISSVEKYLAS</sequence>
<dbReference type="EMBL" id="MN739998">
    <property type="protein sequence ID" value="QHT82378.1"/>
    <property type="molecule type" value="Genomic_DNA"/>
</dbReference>
<dbReference type="AlphaFoldDB" id="A0A6C0HNV3"/>
<keyword evidence="1" id="KW-0812">Transmembrane</keyword>
<protein>
    <submittedName>
        <fullName evidence="2">Uncharacterized protein</fullName>
    </submittedName>
</protein>
<reference evidence="2" key="1">
    <citation type="journal article" date="2020" name="Nature">
        <title>Giant virus diversity and host interactions through global metagenomics.</title>
        <authorList>
            <person name="Schulz F."/>
            <person name="Roux S."/>
            <person name="Paez-Espino D."/>
            <person name="Jungbluth S."/>
            <person name="Walsh D.A."/>
            <person name="Denef V.J."/>
            <person name="McMahon K.D."/>
            <person name="Konstantinidis K.T."/>
            <person name="Eloe-Fadrosh E.A."/>
            <person name="Kyrpides N.C."/>
            <person name="Woyke T."/>
        </authorList>
    </citation>
    <scope>NUCLEOTIDE SEQUENCE</scope>
    <source>
        <strain evidence="2">GVMAG-M-3300023184-161</strain>
    </source>
</reference>
<keyword evidence="1" id="KW-0472">Membrane</keyword>
<feature type="transmembrane region" description="Helical" evidence="1">
    <location>
        <begin position="122"/>
        <end position="140"/>
    </location>
</feature>
<organism evidence="2">
    <name type="scientific">viral metagenome</name>
    <dbReference type="NCBI Taxonomy" id="1070528"/>
    <lineage>
        <taxon>unclassified sequences</taxon>
        <taxon>metagenomes</taxon>
        <taxon>organismal metagenomes</taxon>
    </lineage>
</organism>
<name>A0A6C0HNV3_9ZZZZ</name>
<proteinExistence type="predicted"/>
<accession>A0A6C0HNV3</accession>
<evidence type="ECO:0000256" key="1">
    <source>
        <dbReference type="SAM" id="Phobius"/>
    </source>
</evidence>